<dbReference type="PANTHER" id="PTHR47682">
    <property type="entry name" value="TETRATRICOPEPTIDE REPEAT (TPR)-CONTAINING PROTEIN"/>
    <property type="match status" value="1"/>
</dbReference>
<proteinExistence type="predicted"/>
<dbReference type="Pfam" id="PF01257">
    <property type="entry name" value="2Fe-2S_thioredx"/>
    <property type="match status" value="1"/>
</dbReference>
<accession>A0A926VHX5</accession>
<reference evidence="1" key="1">
    <citation type="journal article" date="2015" name="ISME J.">
        <title>Draft Genome Sequence of Streptomyces incarnatus NRRL8089, which Produces the Nucleoside Antibiotic Sinefungin.</title>
        <authorList>
            <person name="Oshima K."/>
            <person name="Hattori M."/>
            <person name="Shimizu H."/>
            <person name="Fukuda K."/>
            <person name="Nemoto M."/>
            <person name="Inagaki K."/>
            <person name="Tamura T."/>
        </authorList>
    </citation>
    <scope>NUCLEOTIDE SEQUENCE</scope>
    <source>
        <strain evidence="1">FACHB-1375</strain>
    </source>
</reference>
<protein>
    <submittedName>
        <fullName evidence="1">(2Fe-2S) ferredoxin domain-containing protein</fullName>
    </submittedName>
</protein>
<reference evidence="1" key="2">
    <citation type="submission" date="2020-08" db="EMBL/GenBank/DDBJ databases">
        <authorList>
            <person name="Chen M."/>
            <person name="Teng W."/>
            <person name="Zhao L."/>
            <person name="Hu C."/>
            <person name="Zhou Y."/>
            <person name="Han B."/>
            <person name="Song L."/>
            <person name="Shu W."/>
        </authorList>
    </citation>
    <scope>NUCLEOTIDE SEQUENCE</scope>
    <source>
        <strain evidence="1">FACHB-1375</strain>
    </source>
</reference>
<gene>
    <name evidence="1" type="ORF">H6G03_18025</name>
</gene>
<dbReference type="Proteomes" id="UP000641646">
    <property type="component" value="Unassembled WGS sequence"/>
</dbReference>
<sequence length="110" mass="12052">MVNMKSERALQNDSTTSKKVLICQSKTCSKQGAAKVLAAFEEHPVAGVTIASTVCLGQCGQGPMVLIQPEKIWYNRVLPEEVATIIDRHLQGGKPVKSMLYAKFHPQVKD</sequence>
<organism evidence="1 2">
    <name type="scientific">Aerosakkonema funiforme FACHB-1375</name>
    <dbReference type="NCBI Taxonomy" id="2949571"/>
    <lineage>
        <taxon>Bacteria</taxon>
        <taxon>Bacillati</taxon>
        <taxon>Cyanobacteriota</taxon>
        <taxon>Cyanophyceae</taxon>
        <taxon>Oscillatoriophycideae</taxon>
        <taxon>Aerosakkonematales</taxon>
        <taxon>Aerosakkonemataceae</taxon>
        <taxon>Aerosakkonema</taxon>
    </lineage>
</organism>
<evidence type="ECO:0000313" key="1">
    <source>
        <dbReference type="EMBL" id="MBD2182939.1"/>
    </source>
</evidence>
<dbReference type="SUPFAM" id="SSF52833">
    <property type="entry name" value="Thioredoxin-like"/>
    <property type="match status" value="1"/>
</dbReference>
<dbReference type="CDD" id="cd02980">
    <property type="entry name" value="TRX_Fd_family"/>
    <property type="match status" value="1"/>
</dbReference>
<comment type="caution">
    <text evidence="1">The sequence shown here is derived from an EMBL/GenBank/DDBJ whole genome shotgun (WGS) entry which is preliminary data.</text>
</comment>
<keyword evidence="2" id="KW-1185">Reference proteome</keyword>
<evidence type="ECO:0000313" key="2">
    <source>
        <dbReference type="Proteomes" id="UP000641646"/>
    </source>
</evidence>
<dbReference type="AlphaFoldDB" id="A0A926VHX5"/>
<dbReference type="PANTHER" id="PTHR47682:SF1">
    <property type="entry name" value="TETRATRICOPEPTIDE REPEAT (TPR)-CONTAINING PROTEIN"/>
    <property type="match status" value="1"/>
</dbReference>
<dbReference type="EMBL" id="JACJPW010000045">
    <property type="protein sequence ID" value="MBD2182939.1"/>
    <property type="molecule type" value="Genomic_DNA"/>
</dbReference>
<name>A0A926VHX5_9CYAN</name>
<dbReference type="Gene3D" id="3.40.30.10">
    <property type="entry name" value="Glutaredoxin"/>
    <property type="match status" value="1"/>
</dbReference>
<dbReference type="InterPro" id="IPR036249">
    <property type="entry name" value="Thioredoxin-like_sf"/>
</dbReference>